<dbReference type="CDD" id="cd06481">
    <property type="entry name" value="ACD_HspB9_like"/>
    <property type="match status" value="1"/>
</dbReference>
<evidence type="ECO:0000256" key="4">
    <source>
        <dbReference type="RuleBase" id="RU003616"/>
    </source>
</evidence>
<protein>
    <submittedName>
        <fullName evidence="8">Heat shock protein beta-9</fullName>
    </submittedName>
</protein>
<dbReference type="Proteomes" id="UP000694863">
    <property type="component" value="Unplaced"/>
</dbReference>
<accession>A0ABM0ITT1</accession>
<proteinExistence type="inferred from homology"/>
<evidence type="ECO:0000256" key="5">
    <source>
        <dbReference type="SAM" id="MobiDB-lite"/>
    </source>
</evidence>
<organism evidence="7 8">
    <name type="scientific">Echinops telfairi</name>
    <name type="common">Lesser hedgehog tenrec</name>
    <dbReference type="NCBI Taxonomy" id="9371"/>
    <lineage>
        <taxon>Eukaryota</taxon>
        <taxon>Metazoa</taxon>
        <taxon>Chordata</taxon>
        <taxon>Craniata</taxon>
        <taxon>Vertebrata</taxon>
        <taxon>Euteleostomi</taxon>
        <taxon>Mammalia</taxon>
        <taxon>Eutheria</taxon>
        <taxon>Afrotheria</taxon>
        <taxon>Tenrecidae</taxon>
        <taxon>Tenrecinae</taxon>
        <taxon>Echinops</taxon>
    </lineage>
</organism>
<dbReference type="Pfam" id="PF00011">
    <property type="entry name" value="HSP20"/>
    <property type="match status" value="1"/>
</dbReference>
<dbReference type="GeneID" id="101660694"/>
<evidence type="ECO:0000259" key="6">
    <source>
        <dbReference type="PROSITE" id="PS01031"/>
    </source>
</evidence>
<dbReference type="InterPro" id="IPR002068">
    <property type="entry name" value="A-crystallin/Hsp20_dom"/>
</dbReference>
<dbReference type="Gene3D" id="2.60.40.790">
    <property type="match status" value="1"/>
</dbReference>
<comment type="similarity">
    <text evidence="3 4">Belongs to the small heat shock protein (HSP20) family.</text>
</comment>
<feature type="domain" description="SHSP" evidence="6">
    <location>
        <begin position="32"/>
        <end position="147"/>
    </location>
</feature>
<dbReference type="InterPro" id="IPR008978">
    <property type="entry name" value="HSP20-like_chaperone"/>
</dbReference>
<keyword evidence="2" id="KW-0963">Cytoplasm</keyword>
<sequence>MQRVESGLSQQVEALQHPSLCLDQQNRVARLPVRLLRDEPAAADDDHAEGGFQLKVDAQGFSPEELEVRVDGGCLVVTGQQHLESCGPNGGGFRMARKVHKQMQLPHDLDPASMTCCLTPSGQLCVRSPCRLLPSLGTGPSPRLRGRSSQSYNLA</sequence>
<dbReference type="InterPro" id="IPR042940">
    <property type="entry name" value="HSPB9"/>
</dbReference>
<dbReference type="SUPFAM" id="SSF49764">
    <property type="entry name" value="HSP20-like chaperones"/>
    <property type="match status" value="1"/>
</dbReference>
<keyword evidence="7" id="KW-1185">Reference proteome</keyword>
<dbReference type="PROSITE" id="PS01031">
    <property type="entry name" value="SHSP"/>
    <property type="match status" value="1"/>
</dbReference>
<evidence type="ECO:0000256" key="3">
    <source>
        <dbReference type="PROSITE-ProRule" id="PRU00285"/>
    </source>
</evidence>
<gene>
    <name evidence="8" type="primary">HSPB9</name>
</gene>
<keyword evidence="8" id="KW-0346">Stress response</keyword>
<comment type="subcellular location">
    <subcellularLocation>
        <location evidence="1">Cytoplasm</location>
    </subcellularLocation>
</comment>
<evidence type="ECO:0000313" key="8">
    <source>
        <dbReference type="RefSeq" id="XP_004707534.1"/>
    </source>
</evidence>
<evidence type="ECO:0000256" key="1">
    <source>
        <dbReference type="ARBA" id="ARBA00004496"/>
    </source>
</evidence>
<dbReference type="RefSeq" id="XP_004707534.1">
    <property type="nucleotide sequence ID" value="XM_004707477.2"/>
</dbReference>
<evidence type="ECO:0000256" key="2">
    <source>
        <dbReference type="ARBA" id="ARBA00022490"/>
    </source>
</evidence>
<name>A0ABM0ITT1_ECHTE</name>
<feature type="region of interest" description="Disordered" evidence="5">
    <location>
        <begin position="136"/>
        <end position="155"/>
    </location>
</feature>
<dbReference type="PANTHER" id="PTHR47896">
    <property type="entry name" value="HEAT SHOCK PROTEIN BETA-9"/>
    <property type="match status" value="1"/>
</dbReference>
<evidence type="ECO:0000313" key="7">
    <source>
        <dbReference type="Proteomes" id="UP000694863"/>
    </source>
</evidence>
<dbReference type="PANTHER" id="PTHR47896:SF1">
    <property type="entry name" value="HEAT SHOCK PROTEIN BETA-9"/>
    <property type="match status" value="1"/>
</dbReference>
<reference evidence="8" key="1">
    <citation type="submission" date="2025-08" db="UniProtKB">
        <authorList>
            <consortium name="RefSeq"/>
        </authorList>
    </citation>
    <scope>IDENTIFICATION</scope>
</reference>